<evidence type="ECO:0000256" key="4">
    <source>
        <dbReference type="ARBA" id="ARBA00022703"/>
    </source>
</evidence>
<feature type="transmembrane region" description="Helical" evidence="8">
    <location>
        <begin position="286"/>
        <end position="309"/>
    </location>
</feature>
<keyword evidence="4" id="KW-0053">Apoptosis</keyword>
<dbReference type="PROSITE" id="PS01258">
    <property type="entry name" value="BH2"/>
    <property type="match status" value="1"/>
</dbReference>
<dbReference type="EMBL" id="AP028909">
    <property type="protein sequence ID" value="BES89067.1"/>
    <property type="molecule type" value="Genomic_DNA"/>
</dbReference>
<dbReference type="InterPro" id="IPR046371">
    <property type="entry name" value="Bcl-2_BH1-3"/>
</dbReference>
<dbReference type="Pfam" id="PF00452">
    <property type="entry name" value="Bcl-2"/>
    <property type="match status" value="1"/>
</dbReference>
<dbReference type="Proteomes" id="UP001307889">
    <property type="component" value="Chromosome 1"/>
</dbReference>
<keyword evidence="3 8" id="KW-0812">Transmembrane</keyword>
<gene>
    <name evidence="10" type="ORF">NTJ_01874</name>
</gene>
<dbReference type="CDD" id="cd06845">
    <property type="entry name" value="Bcl-2_like"/>
    <property type="match status" value="1"/>
</dbReference>
<keyword evidence="11" id="KW-1185">Reference proteome</keyword>
<dbReference type="Gene3D" id="1.10.437.10">
    <property type="entry name" value="Blc2-like"/>
    <property type="match status" value="1"/>
</dbReference>
<evidence type="ECO:0000256" key="3">
    <source>
        <dbReference type="ARBA" id="ARBA00022692"/>
    </source>
</evidence>
<sequence>MKPSPLQPPNPIITITNSDGSSRIDSEKRPEKPKLTTINGASVSTERHRMVLISPIEKQRLVALGGGRRKMSSPATLLGPPRSPAIARRLSNAGVTAARKLSHGLVFGHGPPATPEIICQGRTLCTQYIRSRLKRNGLFTKKCGLQRLRSTAALPGGYIVRQVLPDLIAIGTELERLHPKVYANIGRQISPLPGGAATSEKALVAGMTTVAKELCRGHITWPIIVSIYAVAGGLAVDCVRAGHPEYMTVLVEAMETALEEDMAVWIAENGGWSGLCSYCKPPSPDVSLGGTVALLGTLIFTAFVVVLVLRWYSGSNSSGAHTQSTSSSSTRKT</sequence>
<evidence type="ECO:0000256" key="2">
    <source>
        <dbReference type="ARBA" id="ARBA00009458"/>
    </source>
</evidence>
<evidence type="ECO:0000259" key="9">
    <source>
        <dbReference type="SMART" id="SM00337"/>
    </source>
</evidence>
<accession>A0ABN7A9T0</accession>
<protein>
    <submittedName>
        <fullName evidence="10">BCL</fullName>
    </submittedName>
</protein>
<evidence type="ECO:0000256" key="5">
    <source>
        <dbReference type="ARBA" id="ARBA00022989"/>
    </source>
</evidence>
<evidence type="ECO:0000256" key="1">
    <source>
        <dbReference type="ARBA" id="ARBA00004167"/>
    </source>
</evidence>
<dbReference type="SMART" id="SM00337">
    <property type="entry name" value="BCL"/>
    <property type="match status" value="1"/>
</dbReference>
<dbReference type="InterPro" id="IPR002475">
    <property type="entry name" value="Bcl2-like"/>
</dbReference>
<evidence type="ECO:0000256" key="6">
    <source>
        <dbReference type="ARBA" id="ARBA00023136"/>
    </source>
</evidence>
<feature type="region of interest" description="Disordered" evidence="7">
    <location>
        <begin position="1"/>
        <end position="34"/>
    </location>
</feature>
<evidence type="ECO:0000256" key="8">
    <source>
        <dbReference type="SAM" id="Phobius"/>
    </source>
</evidence>
<comment type="similarity">
    <text evidence="2">Belongs to the Bcl-2 family.</text>
</comment>
<dbReference type="InterPro" id="IPR020726">
    <property type="entry name" value="Bcl2_BH2_motif_CS"/>
</dbReference>
<feature type="domain" description="Bcl-2 Bcl-2 homology region 1-3" evidence="9">
    <location>
        <begin position="167"/>
        <end position="272"/>
    </location>
</feature>
<evidence type="ECO:0000313" key="10">
    <source>
        <dbReference type="EMBL" id="BES89067.1"/>
    </source>
</evidence>
<dbReference type="PANTHER" id="PTHR11256">
    <property type="entry name" value="BCL-2 RELATED"/>
    <property type="match status" value="1"/>
</dbReference>
<name>A0ABN7A9T0_9HEMI</name>
<keyword evidence="6 8" id="KW-0472">Membrane</keyword>
<keyword evidence="5 8" id="KW-1133">Transmembrane helix</keyword>
<evidence type="ECO:0000256" key="7">
    <source>
        <dbReference type="SAM" id="MobiDB-lite"/>
    </source>
</evidence>
<organism evidence="10 11">
    <name type="scientific">Nesidiocoris tenuis</name>
    <dbReference type="NCBI Taxonomy" id="355587"/>
    <lineage>
        <taxon>Eukaryota</taxon>
        <taxon>Metazoa</taxon>
        <taxon>Ecdysozoa</taxon>
        <taxon>Arthropoda</taxon>
        <taxon>Hexapoda</taxon>
        <taxon>Insecta</taxon>
        <taxon>Pterygota</taxon>
        <taxon>Neoptera</taxon>
        <taxon>Paraneoptera</taxon>
        <taxon>Hemiptera</taxon>
        <taxon>Heteroptera</taxon>
        <taxon>Panheteroptera</taxon>
        <taxon>Cimicomorpha</taxon>
        <taxon>Miridae</taxon>
        <taxon>Dicyphina</taxon>
        <taxon>Nesidiocoris</taxon>
    </lineage>
</organism>
<dbReference type="InterPro" id="IPR036834">
    <property type="entry name" value="Bcl-2-like_sf"/>
</dbReference>
<feature type="compositionally biased region" description="Basic and acidic residues" evidence="7">
    <location>
        <begin position="22"/>
        <end position="34"/>
    </location>
</feature>
<dbReference type="PROSITE" id="PS50062">
    <property type="entry name" value="BCL2_FAMILY"/>
    <property type="match status" value="1"/>
</dbReference>
<reference evidence="10 11" key="1">
    <citation type="submission" date="2023-09" db="EMBL/GenBank/DDBJ databases">
        <title>Nesidiocoris tenuis whole genome shotgun sequence.</title>
        <authorList>
            <person name="Shibata T."/>
            <person name="Shimoda M."/>
            <person name="Kobayashi T."/>
            <person name="Uehara T."/>
        </authorList>
    </citation>
    <scope>NUCLEOTIDE SEQUENCE [LARGE SCALE GENOMIC DNA]</scope>
    <source>
        <strain evidence="10 11">Japan</strain>
    </source>
</reference>
<dbReference type="SUPFAM" id="SSF56854">
    <property type="entry name" value="Bcl-2 inhibitors of programmed cell death"/>
    <property type="match status" value="1"/>
</dbReference>
<feature type="compositionally biased region" description="Pro residues" evidence="7">
    <location>
        <begin position="1"/>
        <end position="11"/>
    </location>
</feature>
<dbReference type="InterPro" id="IPR026298">
    <property type="entry name" value="Bcl-2_fam"/>
</dbReference>
<dbReference type="PANTHER" id="PTHR11256:SF48">
    <property type="entry name" value="BCL-2-RELATED OVARIAN KILLER PROTEIN"/>
    <property type="match status" value="1"/>
</dbReference>
<evidence type="ECO:0000313" key="11">
    <source>
        <dbReference type="Proteomes" id="UP001307889"/>
    </source>
</evidence>
<proteinExistence type="inferred from homology"/>
<comment type="subcellular location">
    <subcellularLocation>
        <location evidence="1">Membrane</location>
        <topology evidence="1">Single-pass membrane protein</topology>
    </subcellularLocation>
</comment>